<name>A0A1J5GA28_9BACT</name>
<protein>
    <submittedName>
        <fullName evidence="1">Uncharacterized protein</fullName>
    </submittedName>
</protein>
<dbReference type="EMBL" id="MNYX01000070">
    <property type="protein sequence ID" value="OIP64766.1"/>
    <property type="molecule type" value="Genomic_DNA"/>
</dbReference>
<dbReference type="AlphaFoldDB" id="A0A1J5GA28"/>
<sequence length="119" mass="13668">MKEKIPKTKNKESGIDMLARMMKQGFDRVDKRFDGVDKRLDSLKKGQKSLEAGQKSLEAGQNSLVQEVLVLNQAQEETNRRLTSIERKQMGILSSLYETVTRKEFQVLVSKVAVLEKRR</sequence>
<proteinExistence type="predicted"/>
<evidence type="ECO:0000313" key="1">
    <source>
        <dbReference type="EMBL" id="OIP64766.1"/>
    </source>
</evidence>
<evidence type="ECO:0000313" key="2">
    <source>
        <dbReference type="Proteomes" id="UP000182059"/>
    </source>
</evidence>
<gene>
    <name evidence="1" type="ORF">AUK15_02960</name>
</gene>
<comment type="caution">
    <text evidence="1">The sequence shown here is derived from an EMBL/GenBank/DDBJ whole genome shotgun (WGS) entry which is preliminary data.</text>
</comment>
<dbReference type="Gene3D" id="3.90.20.10">
    <property type="match status" value="1"/>
</dbReference>
<accession>A0A1J5GA28</accession>
<dbReference type="Proteomes" id="UP000182059">
    <property type="component" value="Unassembled WGS sequence"/>
</dbReference>
<reference evidence="1 2" key="1">
    <citation type="journal article" date="2016" name="Environ. Microbiol.">
        <title>Genomic resolution of a cold subsurface aquifer community provides metabolic insights for novel microbes adapted to high CO concentrations.</title>
        <authorList>
            <person name="Probst A.J."/>
            <person name="Castelle C.J."/>
            <person name="Singh A."/>
            <person name="Brown C.T."/>
            <person name="Anantharaman K."/>
            <person name="Sharon I."/>
            <person name="Hug L.A."/>
            <person name="Burstein D."/>
            <person name="Emerson J.B."/>
            <person name="Thomas B.C."/>
            <person name="Banfield J.F."/>
        </authorList>
    </citation>
    <scope>NUCLEOTIDE SEQUENCE [LARGE SCALE GENOMIC DNA]</scope>
    <source>
        <strain evidence="1">CG2_30_43_9</strain>
    </source>
</reference>
<organism evidence="1 2">
    <name type="scientific">Candidatus Nomurabacteria bacterium CG2_30_43_9</name>
    <dbReference type="NCBI Taxonomy" id="1805283"/>
    <lineage>
        <taxon>Bacteria</taxon>
        <taxon>Candidatus Nomuraibacteriota</taxon>
    </lineage>
</organism>